<evidence type="ECO:0000256" key="4">
    <source>
        <dbReference type="SAM" id="MobiDB-lite"/>
    </source>
</evidence>
<dbReference type="PANTHER" id="PTHR14324:SF3">
    <property type="entry name" value="CONDENSIN-2 COMPLEX SUBUNIT H2"/>
    <property type="match status" value="1"/>
</dbReference>
<dbReference type="InterPro" id="IPR031737">
    <property type="entry name" value="CNDH2_C"/>
</dbReference>
<comment type="similarity">
    <text evidence="2">Belongs to the CND2 H2 (condensin-2 subunit 2) family.</text>
</comment>
<evidence type="ECO:0000256" key="1">
    <source>
        <dbReference type="ARBA" id="ARBA00004123"/>
    </source>
</evidence>
<protein>
    <recommendedName>
        <fullName evidence="9">Condensin-2 complex subunit H2 C-terminal domain-containing protein</fullName>
    </recommendedName>
</protein>
<dbReference type="GO" id="GO:0005634">
    <property type="term" value="C:nucleus"/>
    <property type="evidence" value="ECO:0007669"/>
    <property type="project" value="UniProtKB-SubCell"/>
</dbReference>
<proteinExistence type="inferred from homology"/>
<dbReference type="PANTHER" id="PTHR14324">
    <property type="entry name" value="CONDENSIN-2 COMPLEX SUBUNIT H2"/>
    <property type="match status" value="1"/>
</dbReference>
<feature type="compositionally biased region" description="Polar residues" evidence="4">
    <location>
        <begin position="526"/>
        <end position="543"/>
    </location>
</feature>
<dbReference type="EMBL" id="HG001489">
    <property type="protein sequence ID" value="CDF32400.1"/>
    <property type="molecule type" value="Genomic_DNA"/>
</dbReference>
<dbReference type="GO" id="GO:0000796">
    <property type="term" value="C:condensin complex"/>
    <property type="evidence" value="ECO:0007669"/>
    <property type="project" value="TreeGrafter"/>
</dbReference>
<dbReference type="RefSeq" id="XP_005712065.1">
    <property type="nucleotide sequence ID" value="XM_005712008.1"/>
</dbReference>
<dbReference type="OrthoDB" id="10038475at2759"/>
<comment type="subcellular location">
    <subcellularLocation>
        <location evidence="1">Nucleus</location>
    </subcellularLocation>
</comment>
<feature type="region of interest" description="Disordered" evidence="4">
    <location>
        <begin position="526"/>
        <end position="589"/>
    </location>
</feature>
<dbReference type="Pfam" id="PF16858">
    <property type="entry name" value="CNDH2_C"/>
    <property type="match status" value="1"/>
</dbReference>
<dbReference type="PhylomeDB" id="R7Q4L3"/>
<gene>
    <name evidence="7" type="ORF">CHC_T00008164001</name>
</gene>
<name>R7Q4L3_CHOCR</name>
<dbReference type="Gramene" id="CDF32400">
    <property type="protein sequence ID" value="CDF32400"/>
    <property type="gene ID" value="CHC_T00008164001"/>
</dbReference>
<evidence type="ECO:0000256" key="2">
    <source>
        <dbReference type="ARBA" id="ARBA00007844"/>
    </source>
</evidence>
<dbReference type="STRING" id="2769.R7Q4L3"/>
<organism evidence="7 8">
    <name type="scientific">Chondrus crispus</name>
    <name type="common">Carrageen Irish moss</name>
    <name type="synonym">Polymorpha crispa</name>
    <dbReference type="NCBI Taxonomy" id="2769"/>
    <lineage>
        <taxon>Eukaryota</taxon>
        <taxon>Rhodophyta</taxon>
        <taxon>Florideophyceae</taxon>
        <taxon>Rhodymeniophycidae</taxon>
        <taxon>Gigartinales</taxon>
        <taxon>Gigartinaceae</taxon>
        <taxon>Chondrus</taxon>
    </lineage>
</organism>
<dbReference type="OMA" id="NPYEPGN"/>
<dbReference type="GO" id="GO:0003682">
    <property type="term" value="F:chromatin binding"/>
    <property type="evidence" value="ECO:0007669"/>
    <property type="project" value="TreeGrafter"/>
</dbReference>
<evidence type="ECO:0000259" key="5">
    <source>
        <dbReference type="Pfam" id="PF06278"/>
    </source>
</evidence>
<dbReference type="Proteomes" id="UP000012073">
    <property type="component" value="Unassembled WGS sequence"/>
</dbReference>
<sequence>MSTVSRAPSQENRYEALLNPIRGLVASWDVDVAKELTYYADSVGISIETVAPSIDSPEQFLDSIDFAEAALVVEGATSLYSRKVKHLYRLVFETVSALIPADEETTDKADGLAVDNANESSLDGLNNNDNTQIFTNDEDSLPVDQKRRITHQEEKELLTADQTCMSPSKPEVSRENSFGGDEIDGHPFSPYQPESFSLRVSKTIKDVAALYGITSEVQSVMNVQPPKDPFLMMNPLEAIPTHVKPVKVGKTYKRTRRSIKTSHIPYYDFRPAEMDTEDLVLGKFSRTASMGNYICCTELKPDYISVQRKRRAQWKHDVSTTEQFLLQKFFQEVDSGPDMESGGYNAIEGIDFDAFGDADDLPAPEFQTQDFENGDALEFQANDDDDGFGSVAPGLEETYREHLERIASLWKQRTVDTDMVKRVEQWTSRIQPLLEEEEHRPKFDISCYEREILSDLNGIVKQKHVFKTRVSMLIREPARFEVCRKFLAMLQLANSYDIEIQSSEGCHVEDFFVKAPLNEREGQNIANTSLAGTESQYATQSPLNEKENEDPLLETAAVAQPRTDGGAILKDRGAKRGRLSGSTPKSLKRLPLRPRLELLNTPR</sequence>
<evidence type="ECO:0000256" key="3">
    <source>
        <dbReference type="ARBA" id="ARBA00023242"/>
    </source>
</evidence>
<evidence type="ECO:0000313" key="8">
    <source>
        <dbReference type="Proteomes" id="UP000012073"/>
    </source>
</evidence>
<dbReference type="KEGG" id="ccp:CHC_T00008164001"/>
<feature type="domain" description="Condensin II complex subunit H2 N-terminal" evidence="5">
    <location>
        <begin position="13"/>
        <end position="131"/>
    </location>
</feature>
<dbReference type="Pfam" id="PF06278">
    <property type="entry name" value="CNDH2_N"/>
    <property type="match status" value="1"/>
</dbReference>
<evidence type="ECO:0000313" key="7">
    <source>
        <dbReference type="EMBL" id="CDF32400.1"/>
    </source>
</evidence>
<evidence type="ECO:0008006" key="9">
    <source>
        <dbReference type="Google" id="ProtNLM"/>
    </source>
</evidence>
<evidence type="ECO:0000259" key="6">
    <source>
        <dbReference type="Pfam" id="PF16858"/>
    </source>
</evidence>
<feature type="domain" description="Condensin-2 complex subunit H2 C-terminal" evidence="6">
    <location>
        <begin position="396"/>
        <end position="507"/>
    </location>
</feature>
<dbReference type="GO" id="GO:0051306">
    <property type="term" value="P:mitotic sister chromatid separation"/>
    <property type="evidence" value="ECO:0007669"/>
    <property type="project" value="TreeGrafter"/>
</dbReference>
<dbReference type="AlphaFoldDB" id="R7Q4L3"/>
<reference evidence="8" key="1">
    <citation type="journal article" date="2013" name="Proc. Natl. Acad. Sci. U.S.A.">
        <title>Genome structure and metabolic features in the red seaweed Chondrus crispus shed light on evolution of the Archaeplastida.</title>
        <authorList>
            <person name="Collen J."/>
            <person name="Porcel B."/>
            <person name="Carre W."/>
            <person name="Ball S.G."/>
            <person name="Chaparro C."/>
            <person name="Tonon T."/>
            <person name="Barbeyron T."/>
            <person name="Michel G."/>
            <person name="Noel B."/>
            <person name="Valentin K."/>
            <person name="Elias M."/>
            <person name="Artiguenave F."/>
            <person name="Arun A."/>
            <person name="Aury J.M."/>
            <person name="Barbosa-Neto J.F."/>
            <person name="Bothwell J.H."/>
            <person name="Bouget F.Y."/>
            <person name="Brillet L."/>
            <person name="Cabello-Hurtado F."/>
            <person name="Capella-Gutierrez S."/>
            <person name="Charrier B."/>
            <person name="Cladiere L."/>
            <person name="Cock J.M."/>
            <person name="Coelho S.M."/>
            <person name="Colleoni C."/>
            <person name="Czjzek M."/>
            <person name="Da Silva C."/>
            <person name="Delage L."/>
            <person name="Denoeud F."/>
            <person name="Deschamps P."/>
            <person name="Dittami S.M."/>
            <person name="Gabaldon T."/>
            <person name="Gachon C.M."/>
            <person name="Groisillier A."/>
            <person name="Herve C."/>
            <person name="Jabbari K."/>
            <person name="Katinka M."/>
            <person name="Kloareg B."/>
            <person name="Kowalczyk N."/>
            <person name="Labadie K."/>
            <person name="Leblanc C."/>
            <person name="Lopez P.J."/>
            <person name="McLachlan D.H."/>
            <person name="Meslet-Cladiere L."/>
            <person name="Moustafa A."/>
            <person name="Nehr Z."/>
            <person name="Nyvall Collen P."/>
            <person name="Panaud O."/>
            <person name="Partensky F."/>
            <person name="Poulain J."/>
            <person name="Rensing S.A."/>
            <person name="Rousvoal S."/>
            <person name="Samson G."/>
            <person name="Symeonidi A."/>
            <person name="Weissenbach J."/>
            <person name="Zambounis A."/>
            <person name="Wincker P."/>
            <person name="Boyen C."/>
        </authorList>
    </citation>
    <scope>NUCLEOTIDE SEQUENCE [LARGE SCALE GENOMIC DNA]</scope>
    <source>
        <strain evidence="8">cv. Stackhouse</strain>
    </source>
</reference>
<dbReference type="GO" id="GO:0010032">
    <property type="term" value="P:meiotic chromosome condensation"/>
    <property type="evidence" value="ECO:0007669"/>
    <property type="project" value="TreeGrafter"/>
</dbReference>
<accession>R7Q4L3</accession>
<keyword evidence="8" id="KW-1185">Reference proteome</keyword>
<dbReference type="GeneID" id="17319775"/>
<dbReference type="InterPro" id="IPR009378">
    <property type="entry name" value="H2_N"/>
</dbReference>
<keyword evidence="3" id="KW-0539">Nucleus</keyword>
<dbReference type="InterPro" id="IPR031739">
    <property type="entry name" value="Ncaph2"/>
</dbReference>